<dbReference type="PANTHER" id="PTHR23112:SF0">
    <property type="entry name" value="TRANSMEMBRANE PROTEIN 116"/>
    <property type="match status" value="1"/>
</dbReference>
<reference evidence="6" key="1">
    <citation type="submission" date="2023-03" db="EMBL/GenBank/DDBJ databases">
        <title>Massive genome expansion in bonnet fungi (Mycena s.s.) driven by repeated elements and novel gene families across ecological guilds.</title>
        <authorList>
            <consortium name="Lawrence Berkeley National Laboratory"/>
            <person name="Harder C.B."/>
            <person name="Miyauchi S."/>
            <person name="Viragh M."/>
            <person name="Kuo A."/>
            <person name="Thoen E."/>
            <person name="Andreopoulos B."/>
            <person name="Lu D."/>
            <person name="Skrede I."/>
            <person name="Drula E."/>
            <person name="Henrissat B."/>
            <person name="Morin E."/>
            <person name="Kohler A."/>
            <person name="Barry K."/>
            <person name="LaButti K."/>
            <person name="Morin E."/>
            <person name="Salamov A."/>
            <person name="Lipzen A."/>
            <person name="Mereny Z."/>
            <person name="Hegedus B."/>
            <person name="Baldrian P."/>
            <person name="Stursova M."/>
            <person name="Weitz H."/>
            <person name="Taylor A."/>
            <person name="Grigoriev I.V."/>
            <person name="Nagy L.G."/>
            <person name="Martin F."/>
            <person name="Kauserud H."/>
        </authorList>
    </citation>
    <scope>NUCLEOTIDE SEQUENCE</scope>
    <source>
        <strain evidence="6">CBHHK002</strain>
    </source>
</reference>
<evidence type="ECO:0000256" key="1">
    <source>
        <dbReference type="ARBA" id="ARBA00004141"/>
    </source>
</evidence>
<comment type="subcellular location">
    <subcellularLocation>
        <location evidence="1">Membrane</location>
        <topology evidence="1">Multi-pass membrane protein</topology>
    </subcellularLocation>
</comment>
<dbReference type="PANTHER" id="PTHR23112">
    <property type="entry name" value="G PROTEIN-COUPLED RECEPTOR 157-RELATED"/>
    <property type="match status" value="1"/>
</dbReference>
<dbReference type="GO" id="GO:0005886">
    <property type="term" value="C:plasma membrane"/>
    <property type="evidence" value="ECO:0007669"/>
    <property type="project" value="TreeGrafter"/>
</dbReference>
<dbReference type="GO" id="GO:0007189">
    <property type="term" value="P:adenylate cyclase-activating G protein-coupled receptor signaling pathway"/>
    <property type="evidence" value="ECO:0007669"/>
    <property type="project" value="TreeGrafter"/>
</dbReference>
<keyword evidence="7" id="KW-1185">Reference proteome</keyword>
<dbReference type="Gene3D" id="1.20.1070.10">
    <property type="entry name" value="Rhodopsin 7-helix transmembrane proteins"/>
    <property type="match status" value="1"/>
</dbReference>
<proteinExistence type="predicted"/>
<evidence type="ECO:0008006" key="8">
    <source>
        <dbReference type="Google" id="ProtNLM"/>
    </source>
</evidence>
<keyword evidence="3 5" id="KW-1133">Transmembrane helix</keyword>
<sequence>MSLTLGSRSSSPGPDPQTYTRVILGLIIPELGLTTVLLALYGYAAWNPASRRYLDRVSFRLLVCALVAHILFGVLFTIGSLTAYPGWRCSLLAFVTDLTLMFSAGMFFCIALNLPLVLVHHVNGQKMEKYYVLGTALICLICNLAPYASGNLGWADVNSTCWYRTSSTNPAAMLGWLIGTQTFWIMLFALGEVGAFLIIVGYLVAYGLDTQATYTSETSHRAGSTILRLRNIVLRIGLYPLVSCLLNISAAVIDLYVTRNYVTKHRDSEELSWRVNMADLAIYSGRPLIYGLLAATDPSFIRALRALRHPENEPEIQSHGQGSSPPWSLPSGCLSTVVDLPQDTTTYEPHKDDAWGYPSRTHTNVGETSIAVTDLEAAKEQNSTEERSQSEMIPNVLPATQSALIDVECHI</sequence>
<evidence type="ECO:0000313" key="6">
    <source>
        <dbReference type="EMBL" id="KAJ7352139.1"/>
    </source>
</evidence>
<accession>A0AAD7EUL1</accession>
<feature type="transmembrane region" description="Helical" evidence="5">
    <location>
        <begin position="22"/>
        <end position="46"/>
    </location>
</feature>
<evidence type="ECO:0000256" key="4">
    <source>
        <dbReference type="ARBA" id="ARBA00023136"/>
    </source>
</evidence>
<feature type="transmembrane region" description="Helical" evidence="5">
    <location>
        <begin position="98"/>
        <end position="118"/>
    </location>
</feature>
<comment type="caution">
    <text evidence="6">The sequence shown here is derived from an EMBL/GenBank/DDBJ whole genome shotgun (WGS) entry which is preliminary data.</text>
</comment>
<keyword evidence="4 5" id="KW-0472">Membrane</keyword>
<name>A0AAD7EUL1_9AGAR</name>
<evidence type="ECO:0000256" key="5">
    <source>
        <dbReference type="SAM" id="Phobius"/>
    </source>
</evidence>
<feature type="transmembrane region" description="Helical" evidence="5">
    <location>
        <begin position="236"/>
        <end position="257"/>
    </location>
</feature>
<evidence type="ECO:0000256" key="2">
    <source>
        <dbReference type="ARBA" id="ARBA00022692"/>
    </source>
</evidence>
<dbReference type="GO" id="GO:0004930">
    <property type="term" value="F:G protein-coupled receptor activity"/>
    <property type="evidence" value="ECO:0007669"/>
    <property type="project" value="TreeGrafter"/>
</dbReference>
<dbReference type="AlphaFoldDB" id="A0AAD7EUL1"/>
<keyword evidence="2 5" id="KW-0812">Transmembrane</keyword>
<feature type="transmembrane region" description="Helical" evidence="5">
    <location>
        <begin position="130"/>
        <end position="148"/>
    </location>
</feature>
<evidence type="ECO:0000256" key="3">
    <source>
        <dbReference type="ARBA" id="ARBA00022989"/>
    </source>
</evidence>
<dbReference type="Proteomes" id="UP001218218">
    <property type="component" value="Unassembled WGS sequence"/>
</dbReference>
<feature type="transmembrane region" description="Helical" evidence="5">
    <location>
        <begin position="58"/>
        <end position="78"/>
    </location>
</feature>
<dbReference type="EMBL" id="JARIHO010000012">
    <property type="protein sequence ID" value="KAJ7352139.1"/>
    <property type="molecule type" value="Genomic_DNA"/>
</dbReference>
<organism evidence="6 7">
    <name type="scientific">Mycena albidolilacea</name>
    <dbReference type="NCBI Taxonomy" id="1033008"/>
    <lineage>
        <taxon>Eukaryota</taxon>
        <taxon>Fungi</taxon>
        <taxon>Dikarya</taxon>
        <taxon>Basidiomycota</taxon>
        <taxon>Agaricomycotina</taxon>
        <taxon>Agaricomycetes</taxon>
        <taxon>Agaricomycetidae</taxon>
        <taxon>Agaricales</taxon>
        <taxon>Marasmiineae</taxon>
        <taxon>Mycenaceae</taxon>
        <taxon>Mycena</taxon>
    </lineage>
</organism>
<feature type="transmembrane region" description="Helical" evidence="5">
    <location>
        <begin position="183"/>
        <end position="205"/>
    </location>
</feature>
<protein>
    <recommendedName>
        <fullName evidence="8">G-protein coupled receptors family 2 profile 2 domain-containing protein</fullName>
    </recommendedName>
</protein>
<evidence type="ECO:0000313" key="7">
    <source>
        <dbReference type="Proteomes" id="UP001218218"/>
    </source>
</evidence>
<gene>
    <name evidence="6" type="ORF">DFH08DRAFT_858012</name>
</gene>